<evidence type="ECO:0000313" key="2">
    <source>
        <dbReference type="EMBL" id="TKW36942.1"/>
    </source>
</evidence>
<organism evidence="2 3">
    <name type="scientific">Setaria viridis</name>
    <name type="common">Green bristlegrass</name>
    <name type="synonym">Setaria italica subsp. viridis</name>
    <dbReference type="NCBI Taxonomy" id="4556"/>
    <lineage>
        <taxon>Eukaryota</taxon>
        <taxon>Viridiplantae</taxon>
        <taxon>Streptophyta</taxon>
        <taxon>Embryophyta</taxon>
        <taxon>Tracheophyta</taxon>
        <taxon>Spermatophyta</taxon>
        <taxon>Magnoliopsida</taxon>
        <taxon>Liliopsida</taxon>
        <taxon>Poales</taxon>
        <taxon>Poaceae</taxon>
        <taxon>PACMAD clade</taxon>
        <taxon>Panicoideae</taxon>
        <taxon>Panicodae</taxon>
        <taxon>Paniceae</taxon>
        <taxon>Cenchrinae</taxon>
        <taxon>Setaria</taxon>
    </lineage>
</organism>
<dbReference type="InterPro" id="IPR004158">
    <property type="entry name" value="DUF247_pln"/>
</dbReference>
<dbReference type="Proteomes" id="UP000298652">
    <property type="component" value="Chromosome 1"/>
</dbReference>
<sequence length="534" mass="60291">MATESEFVTAPSTPEADSLKIVVEQRLLLHDDGEGGSRSTTIFRVPAHVRDANKELYEPRLVSVGPYYRGRAALRAMEQHKWRYLRELLRERRPRTLLARCVEAVRDVEHRARCCYVERTDIFDAAAKGGPLGGEVDDGQSRRGPDDFGEMLLLDGCFVLRFFIKWHNEEEDDICDVGWGLPLLHSDLLLLENQIPFFVLEALFRLVVPEDETSHLHSLILPHLRLSPSTELSATEMERAAQAGEIRHLLHLLYEAVVPTAEEIGLVAADASPPRPAPRCVEKLRQMGIRVNKAVSERFAFMRGMAPQLPRWIVTASWFSKCRVRIGRKAAPEPETTTRTVVVPPVTLLRKAGVRFEKKAPAHMLDVTFDAAAGVVRMPRLEVDHASWPLLVNLVAFEQTVRDDGRRRHGKPVSCYAALVGSLVRTGKDVEHLQKRGIVDNLLGTDDDAAAKFFQQLGDCASLEYEDHIFAAMFADLNRYYRSSWRRHKAEFLRDHCSSPWAVLALVVAGCAFCFALFKFSTTIYGFAHPYCHC</sequence>
<keyword evidence="1" id="KW-0812">Transmembrane</keyword>
<evidence type="ECO:0000256" key="1">
    <source>
        <dbReference type="SAM" id="Phobius"/>
    </source>
</evidence>
<dbReference type="PANTHER" id="PTHR31170:SF25">
    <property type="entry name" value="BNAA09G04570D PROTEIN"/>
    <property type="match status" value="1"/>
</dbReference>
<proteinExistence type="predicted"/>
<keyword evidence="1" id="KW-0472">Membrane</keyword>
<dbReference type="EMBL" id="CM016552">
    <property type="protein sequence ID" value="TKW36942.1"/>
    <property type="molecule type" value="Genomic_DNA"/>
</dbReference>
<reference evidence="2" key="1">
    <citation type="submission" date="2019-03" db="EMBL/GenBank/DDBJ databases">
        <title>WGS assembly of Setaria viridis.</title>
        <authorList>
            <person name="Huang P."/>
            <person name="Jenkins J."/>
            <person name="Grimwood J."/>
            <person name="Barry K."/>
            <person name="Healey A."/>
            <person name="Mamidi S."/>
            <person name="Sreedasyam A."/>
            <person name="Shu S."/>
            <person name="Feldman M."/>
            <person name="Wu J."/>
            <person name="Yu Y."/>
            <person name="Chen C."/>
            <person name="Johnson J."/>
            <person name="Rokhsar D."/>
            <person name="Baxter I."/>
            <person name="Schmutz J."/>
            <person name="Brutnell T."/>
            <person name="Kellogg E."/>
        </authorList>
    </citation>
    <scope>NUCLEOTIDE SEQUENCE [LARGE SCALE GENOMIC DNA]</scope>
</reference>
<keyword evidence="3" id="KW-1185">Reference proteome</keyword>
<dbReference type="AlphaFoldDB" id="A0A4U6W4E9"/>
<dbReference type="Pfam" id="PF03140">
    <property type="entry name" value="DUF247"/>
    <property type="match status" value="1"/>
</dbReference>
<gene>
    <name evidence="2" type="ORF">SEVIR_1G015100v2</name>
</gene>
<accession>A0A4U6W4E9</accession>
<protein>
    <submittedName>
        <fullName evidence="2">Uncharacterized protein</fullName>
    </submittedName>
</protein>
<evidence type="ECO:0000313" key="3">
    <source>
        <dbReference type="Proteomes" id="UP000298652"/>
    </source>
</evidence>
<name>A0A4U6W4E9_SETVI</name>
<dbReference type="OMA" id="EQHKWRY"/>
<dbReference type="Gramene" id="TKW36942">
    <property type="protein sequence ID" value="TKW36942"/>
    <property type="gene ID" value="SEVIR_1G015100v2"/>
</dbReference>
<keyword evidence="1" id="KW-1133">Transmembrane helix</keyword>
<dbReference type="PANTHER" id="PTHR31170">
    <property type="entry name" value="BNAC04G53230D PROTEIN"/>
    <property type="match status" value="1"/>
</dbReference>
<feature type="transmembrane region" description="Helical" evidence="1">
    <location>
        <begin position="501"/>
        <end position="518"/>
    </location>
</feature>